<dbReference type="EMBL" id="ABLD01000013">
    <property type="protein sequence ID" value="EDT09156.1"/>
    <property type="molecule type" value="Genomic_DNA"/>
</dbReference>
<protein>
    <recommendedName>
        <fullName evidence="4">Lipoprotein</fullName>
    </recommendedName>
</protein>
<evidence type="ECO:0000313" key="2">
    <source>
        <dbReference type="EMBL" id="EDT09156.1"/>
    </source>
</evidence>
<organism evidence="2 3">
    <name type="scientific">Paraburkholderia graminis (strain ATCC 700544 / DSM 17151 / LMG 18924 / NCIMB 13744 / C4D1M)</name>
    <dbReference type="NCBI Taxonomy" id="396598"/>
    <lineage>
        <taxon>Bacteria</taxon>
        <taxon>Pseudomonadati</taxon>
        <taxon>Pseudomonadota</taxon>
        <taxon>Betaproteobacteria</taxon>
        <taxon>Burkholderiales</taxon>
        <taxon>Burkholderiaceae</taxon>
        <taxon>Paraburkholderia</taxon>
    </lineage>
</organism>
<name>B1G4B7_PARG4</name>
<evidence type="ECO:0000313" key="3">
    <source>
        <dbReference type="Proteomes" id="UP000005045"/>
    </source>
</evidence>
<sequence>MKYAAALIALFAWVGVTVGAPLSTCSNARATAFVVAVATSDLRSARQGGQHVFAYTPEETEATLSSAIRDWLTKGDRRGMRLALADQQTIFAFHWAALQMPGTHSALLLSIVMGVRKTSTTG</sequence>
<dbReference type="RefSeq" id="WP_006050773.1">
    <property type="nucleotide sequence ID" value="NZ_ABLD01000013.1"/>
</dbReference>
<gene>
    <name evidence="2" type="ORF">BgramDRAFT_4208</name>
</gene>
<reference evidence="2 3" key="1">
    <citation type="submission" date="2008-03" db="EMBL/GenBank/DDBJ databases">
        <title>Sequencing of the draft genome and assembly of Burkholderia graminis C4D1M.</title>
        <authorList>
            <consortium name="US DOE Joint Genome Institute (JGI-PGF)"/>
            <person name="Copeland A."/>
            <person name="Lucas S."/>
            <person name="Lapidus A."/>
            <person name="Glavina del Rio T."/>
            <person name="Dalin E."/>
            <person name="Tice H."/>
            <person name="Bruce D."/>
            <person name="Goodwin L."/>
            <person name="Pitluck S."/>
            <person name="Larimer F."/>
            <person name="Land M.L."/>
            <person name="Hauser L."/>
            <person name="Tiedje J."/>
            <person name="Richardson P."/>
        </authorList>
    </citation>
    <scope>NUCLEOTIDE SEQUENCE [LARGE SCALE GENOMIC DNA]</scope>
    <source>
        <strain evidence="3">ATCC 700544 / DSM 17151 / LMG 18924 / NCIMB 13744 / C4D1M</strain>
    </source>
</reference>
<feature type="signal peptide" evidence="1">
    <location>
        <begin position="1"/>
        <end position="19"/>
    </location>
</feature>
<proteinExistence type="predicted"/>
<dbReference type="Proteomes" id="UP000005045">
    <property type="component" value="Unassembled WGS sequence"/>
</dbReference>
<dbReference type="AlphaFoldDB" id="B1G4B7"/>
<dbReference type="OrthoDB" id="9130693at2"/>
<evidence type="ECO:0000256" key="1">
    <source>
        <dbReference type="SAM" id="SignalP"/>
    </source>
</evidence>
<feature type="chain" id="PRO_5044481595" description="Lipoprotein" evidence="1">
    <location>
        <begin position="20"/>
        <end position="122"/>
    </location>
</feature>
<accession>B1G4B7</accession>
<keyword evidence="1" id="KW-0732">Signal</keyword>
<evidence type="ECO:0008006" key="4">
    <source>
        <dbReference type="Google" id="ProtNLM"/>
    </source>
</evidence>
<keyword evidence="3" id="KW-1185">Reference proteome</keyword>
<comment type="caution">
    <text evidence="2">The sequence shown here is derived from an EMBL/GenBank/DDBJ whole genome shotgun (WGS) entry which is preliminary data.</text>
</comment>